<evidence type="ECO:0000256" key="3">
    <source>
        <dbReference type="ARBA" id="ARBA00023136"/>
    </source>
</evidence>
<feature type="transmembrane region" description="Helical" evidence="4">
    <location>
        <begin position="12"/>
        <end position="30"/>
    </location>
</feature>
<dbReference type="PANTHER" id="PTHR36477">
    <property type="entry name" value="TRANSMEMBRANE PROTEIN 225"/>
    <property type="match status" value="1"/>
</dbReference>
<sequence>MVNFSNKNIQTINILFSSFALILLVIGVIMDEWVELIPKIKKNKISHSPWMTCCTSIWPEDDLEVVRIMMMLILGLSFHVNLIMGLQFTCILPQNKYMHFIIAFLSFFTGNCLLLLCTLIKYHLNLIQGQSIYFSGFKITWVILTAYASIVFFITCGVLCLIQCKWCTSCGCLKTLKSDEDLRQGGSSIKVISERTAMPRSIVRVQSTNMNLKENFTNKPRVADRHVSWAI</sequence>
<name>A0A8C0VT70_CASCN</name>
<dbReference type="InterPro" id="IPR057351">
    <property type="entry name" value="TM225_dom"/>
</dbReference>
<evidence type="ECO:0000313" key="6">
    <source>
        <dbReference type="Ensembl" id="ENSCCNP00000000365.1"/>
    </source>
</evidence>
<dbReference type="Ensembl" id="ENSCCNT00000000474.1">
    <property type="protein sequence ID" value="ENSCCNP00000000365.1"/>
    <property type="gene ID" value="ENSCCNG00000000417.1"/>
</dbReference>
<feature type="transmembrane region" description="Helical" evidence="4">
    <location>
        <begin position="139"/>
        <end position="162"/>
    </location>
</feature>
<evidence type="ECO:0000259" key="5">
    <source>
        <dbReference type="Pfam" id="PF25452"/>
    </source>
</evidence>
<proteinExistence type="predicted"/>
<keyword evidence="2 4" id="KW-0812">Transmembrane</keyword>
<reference evidence="6" key="1">
    <citation type="submission" date="2023-09" db="UniProtKB">
        <authorList>
            <consortium name="Ensembl"/>
        </authorList>
    </citation>
    <scope>IDENTIFICATION</scope>
</reference>
<gene>
    <name evidence="6" type="primary">Tmem225</name>
</gene>
<comment type="subcellular location">
    <subcellularLocation>
        <location evidence="1">Membrane</location>
        <topology evidence="1">Multi-pass membrane protein</topology>
    </subcellularLocation>
</comment>
<accession>A0A8C0VT70</accession>
<dbReference type="PANTHER" id="PTHR36477:SF1">
    <property type="entry name" value="TRANSMEMBRANE PROTEIN 225"/>
    <property type="match status" value="1"/>
</dbReference>
<feature type="transmembrane region" description="Helical" evidence="4">
    <location>
        <begin position="68"/>
        <end position="88"/>
    </location>
</feature>
<dbReference type="Pfam" id="PF25452">
    <property type="entry name" value="TM225"/>
    <property type="match status" value="1"/>
</dbReference>
<dbReference type="GO" id="GO:0016020">
    <property type="term" value="C:membrane"/>
    <property type="evidence" value="ECO:0007669"/>
    <property type="project" value="UniProtKB-SubCell"/>
</dbReference>
<evidence type="ECO:0000256" key="2">
    <source>
        <dbReference type="ARBA" id="ARBA00022692"/>
    </source>
</evidence>
<protein>
    <recommendedName>
        <fullName evidence="5">Transmembrane protein 225 domain-containing protein</fullName>
    </recommendedName>
</protein>
<dbReference type="AlphaFoldDB" id="A0A8C0VT70"/>
<evidence type="ECO:0000256" key="4">
    <source>
        <dbReference type="SAM" id="Phobius"/>
    </source>
</evidence>
<organism evidence="6">
    <name type="scientific">Castor canadensis</name>
    <name type="common">American beaver</name>
    <dbReference type="NCBI Taxonomy" id="51338"/>
    <lineage>
        <taxon>Eukaryota</taxon>
        <taxon>Metazoa</taxon>
        <taxon>Chordata</taxon>
        <taxon>Craniata</taxon>
        <taxon>Vertebrata</taxon>
        <taxon>Euteleostomi</taxon>
        <taxon>Mammalia</taxon>
        <taxon>Eutheria</taxon>
        <taxon>Euarchontoglires</taxon>
        <taxon>Glires</taxon>
        <taxon>Rodentia</taxon>
        <taxon>Castorimorpha</taxon>
        <taxon>Castoridae</taxon>
        <taxon>Castor</taxon>
    </lineage>
</organism>
<dbReference type="Gene3D" id="1.20.140.150">
    <property type="match status" value="1"/>
</dbReference>
<dbReference type="InterPro" id="IPR033542">
    <property type="entry name" value="TM225"/>
</dbReference>
<keyword evidence="4" id="KW-1133">Transmembrane helix</keyword>
<evidence type="ECO:0000256" key="1">
    <source>
        <dbReference type="ARBA" id="ARBA00004141"/>
    </source>
</evidence>
<keyword evidence="3 4" id="KW-0472">Membrane</keyword>
<feature type="domain" description="Transmembrane protein 225" evidence="5">
    <location>
        <begin position="1"/>
        <end position="165"/>
    </location>
</feature>
<feature type="transmembrane region" description="Helical" evidence="4">
    <location>
        <begin position="100"/>
        <end position="124"/>
    </location>
</feature>